<dbReference type="Proteomes" id="UP000190888">
    <property type="component" value="Unassembled WGS sequence"/>
</dbReference>
<dbReference type="EMBL" id="FUWH01000003">
    <property type="protein sequence ID" value="SJZ66969.1"/>
    <property type="molecule type" value="Genomic_DNA"/>
</dbReference>
<evidence type="ECO:0000313" key="1">
    <source>
        <dbReference type="EMBL" id="SJZ66969.1"/>
    </source>
</evidence>
<name>A0A1T4MIW1_9BACT</name>
<protein>
    <submittedName>
        <fullName evidence="1">L,D-transpeptidase catalytic domain</fullName>
    </submittedName>
</protein>
<dbReference type="STRING" id="413434.SAMN04488132_103414"/>
<accession>A0A1T4MIW1</accession>
<keyword evidence="2" id="KW-1185">Reference proteome</keyword>
<dbReference type="InterPro" id="IPR032676">
    <property type="entry name" value="YkuD_2"/>
</dbReference>
<organism evidence="1 2">
    <name type="scientific">Sediminibacterium ginsengisoli</name>
    <dbReference type="NCBI Taxonomy" id="413434"/>
    <lineage>
        <taxon>Bacteria</taxon>
        <taxon>Pseudomonadati</taxon>
        <taxon>Bacteroidota</taxon>
        <taxon>Chitinophagia</taxon>
        <taxon>Chitinophagales</taxon>
        <taxon>Chitinophagaceae</taxon>
        <taxon>Sediminibacterium</taxon>
    </lineage>
</organism>
<dbReference type="PANTHER" id="PTHR38477:SF1">
    <property type="entry name" value="MUREIN L,D-TRANSPEPTIDASE CATALYTIC DOMAIN FAMILY PROTEIN"/>
    <property type="match status" value="1"/>
</dbReference>
<proteinExistence type="predicted"/>
<dbReference type="Pfam" id="PF13645">
    <property type="entry name" value="YkuD_2"/>
    <property type="match status" value="1"/>
</dbReference>
<dbReference type="RefSeq" id="WP_078830879.1">
    <property type="nucleotide sequence ID" value="NZ_FUWH01000003.1"/>
</dbReference>
<evidence type="ECO:0000313" key="2">
    <source>
        <dbReference type="Proteomes" id="UP000190888"/>
    </source>
</evidence>
<dbReference type="OrthoDB" id="9815195at2"/>
<sequence>MGRFKSYFGPGIFVLTALLICMSFVIAMPASSKKPVFAEAKKTMPSPAIESRMALYEKLNLDSLGLSKSAFEHAMNGYNQLDSKGRLRNDDIISILDFSLPSGKKRLFVINLETGELLFNTYVSHGRNSGQAMATVFSNQPNSYKSSLGFYVTEETYNGKNGYSLRLNGEESGFNSNALARGIVMHSASYADESIVERQGFIGRSQGCPAVPKNVHRQIIETIKGGSCLFIYSDNNYYLSHSKLA</sequence>
<reference evidence="1 2" key="1">
    <citation type="submission" date="2017-02" db="EMBL/GenBank/DDBJ databases">
        <authorList>
            <person name="Peterson S.W."/>
        </authorList>
    </citation>
    <scope>NUCLEOTIDE SEQUENCE [LARGE SCALE GENOMIC DNA]</scope>
    <source>
        <strain evidence="1 2">DSM 22335</strain>
    </source>
</reference>
<gene>
    <name evidence="1" type="ORF">SAMN04488132_103414</name>
</gene>
<dbReference type="PANTHER" id="PTHR38477">
    <property type="entry name" value="HYPOTHETICAL EXPORTED PROTEIN"/>
    <property type="match status" value="1"/>
</dbReference>
<dbReference type="AlphaFoldDB" id="A0A1T4MIW1"/>